<protein>
    <recommendedName>
        <fullName evidence="11">Peptidase S1 domain-containing protein</fullName>
    </recommendedName>
</protein>
<evidence type="ECO:0000256" key="1">
    <source>
        <dbReference type="ARBA" id="ARBA00004613"/>
    </source>
</evidence>
<evidence type="ECO:0000256" key="8">
    <source>
        <dbReference type="ARBA" id="ARBA00023157"/>
    </source>
</evidence>
<evidence type="ECO:0000256" key="2">
    <source>
        <dbReference type="ARBA" id="ARBA00022525"/>
    </source>
</evidence>
<keyword evidence="8" id="KW-1015">Disulfide bond</keyword>
<reference evidence="12 13" key="1">
    <citation type="submission" date="2022-05" db="EMBL/GenBank/DDBJ databases">
        <title>A multi-omics perspective on studying reproductive biology in Daphnia sinensis.</title>
        <authorList>
            <person name="Jia J."/>
        </authorList>
    </citation>
    <scope>NUCLEOTIDE SEQUENCE [LARGE SCALE GENOMIC DNA]</scope>
    <source>
        <strain evidence="12 13">WSL</strain>
    </source>
</reference>
<dbReference type="GO" id="GO:0005576">
    <property type="term" value="C:extracellular region"/>
    <property type="evidence" value="ECO:0007669"/>
    <property type="project" value="UniProtKB-SubCell"/>
</dbReference>
<keyword evidence="5 9" id="KW-0378">Hydrolase</keyword>
<evidence type="ECO:0000259" key="11">
    <source>
        <dbReference type="PROSITE" id="PS50240"/>
    </source>
</evidence>
<evidence type="ECO:0000256" key="3">
    <source>
        <dbReference type="ARBA" id="ARBA00022670"/>
    </source>
</evidence>
<sequence length="394" mass="43102">MCGRSKRMTTVKVNEFAAVLVAAIALLGQVNGDVYQTSNAIVFEINRNWDGSFLAKSFPLSQSDFVPIKYFLTGGLIPLSRNAFVEPTPAEVDSYNIGQNYNGGLQHPLGYYPHMSPAMNFRSGKALQQNSKQSNVRCGAGPDQNRIVNGEEAKPNSWPFMVAFMKYNAEGVRCGGSLISETKILTAAHCFERMSMHEMSTMVVKLGMHDRGSENAKDDAQATRRIKRMTLHKAYNAQTVRFDVAIITMDSPVTYTKAISPVCLAPSSNNVNGYAGETAVAMGWGLKKAGANGTDSRKLLQAKLPIITKAACQKIFFDPPDRIVNHMLCTSAKTNSTCNGDSGGPLVVRSKDGLWTQVGIVSWGHPLCLFPIFPAAVYTRVAWLWGWINGNMKD</sequence>
<dbReference type="InterPro" id="IPR009003">
    <property type="entry name" value="Peptidase_S1_PA"/>
</dbReference>
<keyword evidence="3 9" id="KW-0645">Protease</keyword>
<comment type="subcellular location">
    <subcellularLocation>
        <location evidence="1">Secreted</location>
    </subcellularLocation>
</comment>
<evidence type="ECO:0000256" key="4">
    <source>
        <dbReference type="ARBA" id="ARBA00022729"/>
    </source>
</evidence>
<dbReference type="PRINTS" id="PR00722">
    <property type="entry name" value="CHYMOTRYPSIN"/>
</dbReference>
<evidence type="ECO:0000313" key="13">
    <source>
        <dbReference type="Proteomes" id="UP000820818"/>
    </source>
</evidence>
<dbReference type="SUPFAM" id="SSF50494">
    <property type="entry name" value="Trypsin-like serine proteases"/>
    <property type="match status" value="1"/>
</dbReference>
<keyword evidence="13" id="KW-1185">Reference proteome</keyword>
<dbReference type="AlphaFoldDB" id="A0AAD5L2F7"/>
<dbReference type="InterPro" id="IPR033116">
    <property type="entry name" value="TRYPSIN_SER"/>
</dbReference>
<keyword evidence="2" id="KW-0964">Secreted</keyword>
<organism evidence="12 13">
    <name type="scientific">Daphnia sinensis</name>
    <dbReference type="NCBI Taxonomy" id="1820382"/>
    <lineage>
        <taxon>Eukaryota</taxon>
        <taxon>Metazoa</taxon>
        <taxon>Ecdysozoa</taxon>
        <taxon>Arthropoda</taxon>
        <taxon>Crustacea</taxon>
        <taxon>Branchiopoda</taxon>
        <taxon>Diplostraca</taxon>
        <taxon>Cladocera</taxon>
        <taxon>Anomopoda</taxon>
        <taxon>Daphniidae</taxon>
        <taxon>Daphnia</taxon>
        <taxon>Daphnia similis group</taxon>
    </lineage>
</organism>
<evidence type="ECO:0000256" key="6">
    <source>
        <dbReference type="ARBA" id="ARBA00022825"/>
    </source>
</evidence>
<comment type="caution">
    <text evidence="12">The sequence shown here is derived from an EMBL/GenBank/DDBJ whole genome shotgun (WGS) entry which is preliminary data.</text>
</comment>
<dbReference type="EMBL" id="WJBH02000008">
    <property type="protein sequence ID" value="KAI9554771.1"/>
    <property type="molecule type" value="Genomic_DNA"/>
</dbReference>
<keyword evidence="6 9" id="KW-0720">Serine protease</keyword>
<dbReference type="PANTHER" id="PTHR24252:SF7">
    <property type="entry name" value="HYALIN"/>
    <property type="match status" value="1"/>
</dbReference>
<dbReference type="InterPro" id="IPR018114">
    <property type="entry name" value="TRYPSIN_HIS"/>
</dbReference>
<dbReference type="PROSITE" id="PS00134">
    <property type="entry name" value="TRYPSIN_HIS"/>
    <property type="match status" value="1"/>
</dbReference>
<feature type="domain" description="Peptidase S1" evidence="11">
    <location>
        <begin position="147"/>
        <end position="393"/>
    </location>
</feature>
<dbReference type="SMART" id="SM00020">
    <property type="entry name" value="Tryp_SPc"/>
    <property type="match status" value="1"/>
</dbReference>
<dbReference type="GO" id="GO:0004252">
    <property type="term" value="F:serine-type endopeptidase activity"/>
    <property type="evidence" value="ECO:0007669"/>
    <property type="project" value="InterPro"/>
</dbReference>
<dbReference type="PROSITE" id="PS00135">
    <property type="entry name" value="TRYPSIN_SER"/>
    <property type="match status" value="1"/>
</dbReference>
<feature type="chain" id="PRO_5041907172" description="Peptidase S1 domain-containing protein" evidence="10">
    <location>
        <begin position="33"/>
        <end position="394"/>
    </location>
</feature>
<keyword evidence="4 10" id="KW-0732">Signal</keyword>
<dbReference type="InterPro" id="IPR001314">
    <property type="entry name" value="Peptidase_S1A"/>
</dbReference>
<feature type="signal peptide" evidence="10">
    <location>
        <begin position="1"/>
        <end position="32"/>
    </location>
</feature>
<dbReference type="PROSITE" id="PS50240">
    <property type="entry name" value="TRYPSIN_DOM"/>
    <property type="match status" value="1"/>
</dbReference>
<dbReference type="PANTHER" id="PTHR24252">
    <property type="entry name" value="ACROSIN-RELATED"/>
    <property type="match status" value="1"/>
</dbReference>
<dbReference type="Pfam" id="PF00089">
    <property type="entry name" value="Trypsin"/>
    <property type="match status" value="1"/>
</dbReference>
<evidence type="ECO:0000313" key="12">
    <source>
        <dbReference type="EMBL" id="KAI9554771.1"/>
    </source>
</evidence>
<gene>
    <name evidence="12" type="ORF">GHT06_020048</name>
</gene>
<dbReference type="InterPro" id="IPR001254">
    <property type="entry name" value="Trypsin_dom"/>
</dbReference>
<dbReference type="InterPro" id="IPR043504">
    <property type="entry name" value="Peptidase_S1_PA_chymotrypsin"/>
</dbReference>
<evidence type="ECO:0000256" key="10">
    <source>
        <dbReference type="SAM" id="SignalP"/>
    </source>
</evidence>
<dbReference type="Proteomes" id="UP000820818">
    <property type="component" value="Linkage Group LG8"/>
</dbReference>
<dbReference type="Gene3D" id="2.40.10.10">
    <property type="entry name" value="Trypsin-like serine proteases"/>
    <property type="match status" value="1"/>
</dbReference>
<evidence type="ECO:0000256" key="9">
    <source>
        <dbReference type="RuleBase" id="RU363034"/>
    </source>
</evidence>
<proteinExistence type="predicted"/>
<evidence type="ECO:0000256" key="5">
    <source>
        <dbReference type="ARBA" id="ARBA00022801"/>
    </source>
</evidence>
<name>A0AAD5L2F7_9CRUS</name>
<evidence type="ECO:0000256" key="7">
    <source>
        <dbReference type="ARBA" id="ARBA00023145"/>
    </source>
</evidence>
<dbReference type="FunFam" id="2.40.10.10:FF:000146">
    <property type="entry name" value="Serine protease 53"/>
    <property type="match status" value="1"/>
</dbReference>
<keyword evidence="7" id="KW-0865">Zymogen</keyword>
<accession>A0AAD5L2F7</accession>
<dbReference type="GO" id="GO:0006508">
    <property type="term" value="P:proteolysis"/>
    <property type="evidence" value="ECO:0007669"/>
    <property type="project" value="UniProtKB-KW"/>
</dbReference>
<dbReference type="CDD" id="cd00190">
    <property type="entry name" value="Tryp_SPc"/>
    <property type="match status" value="1"/>
</dbReference>